<feature type="compositionally biased region" description="Polar residues" evidence="7">
    <location>
        <begin position="832"/>
        <end position="848"/>
    </location>
</feature>
<evidence type="ECO:0000256" key="4">
    <source>
        <dbReference type="ARBA" id="ARBA00022833"/>
    </source>
</evidence>
<evidence type="ECO:0000256" key="2">
    <source>
        <dbReference type="ARBA" id="ARBA00022723"/>
    </source>
</evidence>
<dbReference type="Proteomes" id="UP001623330">
    <property type="component" value="Unassembled WGS sequence"/>
</dbReference>
<accession>A0ABR4NSL7</accession>
<dbReference type="InterPro" id="IPR000679">
    <property type="entry name" value="Znf_GATA"/>
</dbReference>
<feature type="compositionally biased region" description="Polar residues" evidence="7">
    <location>
        <begin position="468"/>
        <end position="484"/>
    </location>
</feature>
<comment type="subcellular location">
    <subcellularLocation>
        <location evidence="1">Nucleus</location>
    </subcellularLocation>
</comment>
<keyword evidence="10" id="KW-1185">Reference proteome</keyword>
<evidence type="ECO:0000313" key="10">
    <source>
        <dbReference type="Proteomes" id="UP001623330"/>
    </source>
</evidence>
<dbReference type="EMBL" id="JBEVYD010000007">
    <property type="protein sequence ID" value="KAL3231427.1"/>
    <property type="molecule type" value="Genomic_DNA"/>
</dbReference>
<feature type="region of interest" description="Disordered" evidence="7">
    <location>
        <begin position="437"/>
        <end position="579"/>
    </location>
</feature>
<dbReference type="SUPFAM" id="SSF57716">
    <property type="entry name" value="Glucocorticoid receptor-like (DNA-binding domain)"/>
    <property type="match status" value="1"/>
</dbReference>
<comment type="caution">
    <text evidence="9">The sequence shown here is derived from an EMBL/GenBank/DDBJ whole genome shotgun (WGS) entry which is preliminary data.</text>
</comment>
<dbReference type="PROSITE" id="PS00344">
    <property type="entry name" value="GATA_ZN_FINGER_1"/>
    <property type="match status" value="1"/>
</dbReference>
<keyword evidence="5" id="KW-0539">Nucleus</keyword>
<gene>
    <name evidence="9" type="ORF">RNJ44_00462</name>
</gene>
<dbReference type="PANTHER" id="PTHR10071">
    <property type="entry name" value="TRANSCRIPTION FACTOR GATA FAMILY MEMBER"/>
    <property type="match status" value="1"/>
</dbReference>
<dbReference type="PRINTS" id="PR00619">
    <property type="entry name" value="GATAZNFINGER"/>
</dbReference>
<feature type="region of interest" description="Disordered" evidence="7">
    <location>
        <begin position="818"/>
        <end position="850"/>
    </location>
</feature>
<feature type="compositionally biased region" description="Low complexity" evidence="7">
    <location>
        <begin position="446"/>
        <end position="467"/>
    </location>
</feature>
<feature type="compositionally biased region" description="Polar residues" evidence="7">
    <location>
        <begin position="621"/>
        <end position="638"/>
    </location>
</feature>
<feature type="region of interest" description="Disordered" evidence="7">
    <location>
        <begin position="673"/>
        <end position="764"/>
    </location>
</feature>
<feature type="compositionally biased region" description="Basic and acidic residues" evidence="7">
    <location>
        <begin position="145"/>
        <end position="154"/>
    </location>
</feature>
<evidence type="ECO:0000256" key="1">
    <source>
        <dbReference type="ARBA" id="ARBA00004123"/>
    </source>
</evidence>
<reference evidence="9 10" key="1">
    <citation type="submission" date="2024-05" db="EMBL/GenBank/DDBJ databases">
        <title>Long read based assembly of the Candida bracarensis genome reveals expanded adhesin content.</title>
        <authorList>
            <person name="Marcet-Houben M."/>
            <person name="Ksiezopolska E."/>
            <person name="Gabaldon T."/>
        </authorList>
    </citation>
    <scope>NUCLEOTIDE SEQUENCE [LARGE SCALE GENOMIC DNA]</scope>
    <source>
        <strain evidence="9 10">CBM6</strain>
    </source>
</reference>
<keyword evidence="3 6" id="KW-0863">Zinc-finger</keyword>
<name>A0ABR4NSL7_9SACH</name>
<feature type="compositionally biased region" description="Low complexity" evidence="7">
    <location>
        <begin position="724"/>
        <end position="746"/>
    </location>
</feature>
<evidence type="ECO:0000256" key="6">
    <source>
        <dbReference type="PROSITE-ProRule" id="PRU00094"/>
    </source>
</evidence>
<proteinExistence type="predicted"/>
<evidence type="ECO:0000256" key="5">
    <source>
        <dbReference type="ARBA" id="ARBA00023242"/>
    </source>
</evidence>
<protein>
    <submittedName>
        <fullName evidence="9">Nitrogen regulatory protein GLN3</fullName>
    </submittedName>
</protein>
<feature type="region of interest" description="Disordered" evidence="7">
    <location>
        <begin position="21"/>
        <end position="71"/>
    </location>
</feature>
<feature type="compositionally biased region" description="Polar residues" evidence="7">
    <location>
        <begin position="747"/>
        <end position="764"/>
    </location>
</feature>
<feature type="domain" description="GATA-type" evidence="8">
    <location>
        <begin position="384"/>
        <end position="437"/>
    </location>
</feature>
<dbReference type="Gene3D" id="3.30.50.10">
    <property type="entry name" value="Erythroid Transcription Factor GATA-1, subunit A"/>
    <property type="match status" value="1"/>
</dbReference>
<feature type="compositionally biased region" description="Polar residues" evidence="7">
    <location>
        <begin position="128"/>
        <end position="143"/>
    </location>
</feature>
<dbReference type="SMART" id="SM00401">
    <property type="entry name" value="ZnF_GATA"/>
    <property type="match status" value="1"/>
</dbReference>
<feature type="region of interest" description="Disordered" evidence="7">
    <location>
        <begin position="108"/>
        <end position="189"/>
    </location>
</feature>
<evidence type="ECO:0000256" key="7">
    <source>
        <dbReference type="SAM" id="MobiDB-lite"/>
    </source>
</evidence>
<feature type="compositionally biased region" description="Gly residues" evidence="7">
    <location>
        <begin position="30"/>
        <end position="50"/>
    </location>
</feature>
<evidence type="ECO:0000313" key="9">
    <source>
        <dbReference type="EMBL" id="KAL3231427.1"/>
    </source>
</evidence>
<keyword evidence="4" id="KW-0862">Zinc</keyword>
<feature type="region of interest" description="Disordered" evidence="7">
    <location>
        <begin position="608"/>
        <end position="638"/>
    </location>
</feature>
<dbReference type="PROSITE" id="PS50114">
    <property type="entry name" value="GATA_ZN_FINGER_2"/>
    <property type="match status" value="1"/>
</dbReference>
<feature type="compositionally biased region" description="Polar residues" evidence="7">
    <location>
        <begin position="678"/>
        <end position="689"/>
    </location>
</feature>
<dbReference type="InterPro" id="IPR013088">
    <property type="entry name" value="Znf_NHR/GATA"/>
</dbReference>
<evidence type="ECO:0000256" key="3">
    <source>
        <dbReference type="ARBA" id="ARBA00022771"/>
    </source>
</evidence>
<organism evidence="9 10">
    <name type="scientific">Nakaseomyces bracarensis</name>
    <dbReference type="NCBI Taxonomy" id="273131"/>
    <lineage>
        <taxon>Eukaryota</taxon>
        <taxon>Fungi</taxon>
        <taxon>Dikarya</taxon>
        <taxon>Ascomycota</taxon>
        <taxon>Saccharomycotina</taxon>
        <taxon>Saccharomycetes</taxon>
        <taxon>Saccharomycetales</taxon>
        <taxon>Saccharomycetaceae</taxon>
        <taxon>Nakaseomyces</taxon>
    </lineage>
</organism>
<feature type="compositionally biased region" description="Polar residues" evidence="7">
    <location>
        <begin position="492"/>
        <end position="520"/>
    </location>
</feature>
<feature type="compositionally biased region" description="Low complexity" evidence="7">
    <location>
        <begin position="548"/>
        <end position="561"/>
    </location>
</feature>
<dbReference type="CDD" id="cd00202">
    <property type="entry name" value="ZnF_GATA"/>
    <property type="match status" value="1"/>
</dbReference>
<evidence type="ECO:0000259" key="8">
    <source>
        <dbReference type="PROSITE" id="PS50114"/>
    </source>
</evidence>
<keyword evidence="2" id="KW-0479">Metal-binding</keyword>
<feature type="compositionally biased region" description="Basic and acidic residues" evidence="7">
    <location>
        <begin position="109"/>
        <end position="118"/>
    </location>
</feature>
<sequence length="861" mass="93005">MEYQDDLEKLGVLSSFLNSPSPGMASGSVSGSGSGLGSGSGVGTGTGADSGAGVVDSGAGAGSGSNVGKDEHLMNENYDSMLEALPEELNLDFTSLLSPYPMLDVEYDGSDKLDKNDENNGNGGNNGQEVSNSHISTHKNTWGGNRDDFFKIDEEKEEDVPYEAGNAQSKPIAINKGKQGAAESGVEDASNQQNGEIAQFWDFNVDTLNMTPSNSSGSATISAPNSYSSDVHMGSNSYNNNNNHLFAHGVLGGGSSIGNSNPINSTSIGFANLSHSGSFPKHNSSLYSKATTATTMTFSTNATIKEGSTSMNNPIIKHNINAKRSTSQIGFYNNNTNSNDNMYALSAANTTNSVRKNSLPRQMSSTSLANYRKTSTSMQERGPDSDAVHCFNCKTYKTPLWRRSPEGKVLCNACGLFQKLHGTMRPLSLKTDVIRKRNSKKRKNIQQDPPNNQRQQPILQIQQQPLQGSMQKYLGSQASPTDTTGHLRRKNSNISNMRYNNDNRAGIDNNSSFTNLSSRNLNHHNARSSSYGNAGSLSNQRKNKSRRSSTSSNSSRSSSRSVVPILPKIPGNNSAGNSPLNIHSNSTPNIAHHNASVNNFVVVGSNSNSVTSSPRHPPLFGSNSPMQSRPLSSSVSKQGMSIPMRKLSRHASYSSSFMAASLQQLRENQDKIKEDESAVSNMDNSTWASKDSYDSPKPNFDLFGDSKDSPENIPDVLRSDSRISHNSHSSSHTSLLSQQIQNQQKQTPKISRGSQEPVSYKQSSSAQYYVDGGNNFGGRSDYTETLLQQRGVQPKENMATDQGQFYENMTYDIRMGNGNGDSKGLVIDGDQGNFNSPNNLKAESTSESDPAKDLDWLKFGI</sequence>
<dbReference type="Pfam" id="PF00320">
    <property type="entry name" value="GATA"/>
    <property type="match status" value="1"/>
</dbReference>
<dbReference type="InterPro" id="IPR039355">
    <property type="entry name" value="Transcription_factor_GATA"/>
</dbReference>
<dbReference type="PANTHER" id="PTHR10071:SF281">
    <property type="entry name" value="BOX A-BINDING FACTOR-RELATED"/>
    <property type="match status" value="1"/>
</dbReference>